<evidence type="ECO:0000313" key="2">
    <source>
        <dbReference type="EMBL" id="MFC5005367.1"/>
    </source>
</evidence>
<dbReference type="Proteomes" id="UP001595912">
    <property type="component" value="Unassembled WGS sequence"/>
</dbReference>
<dbReference type="InterPro" id="IPR037523">
    <property type="entry name" value="VOC_core"/>
</dbReference>
<dbReference type="EMBL" id="JBHSIU010000071">
    <property type="protein sequence ID" value="MFC5005367.1"/>
    <property type="molecule type" value="Genomic_DNA"/>
</dbReference>
<accession>A0ABV9W9F4</accession>
<sequence length="133" mass="14262">MTRLHHLALTAADLAASVAFYDPFLAELGYQRSGGLESPLIYLGDGPEILVYRTEGDGAGRSRHQHGAPGLQHLAFEVDDPSAVDAAFRAAVAACGTVVYAPRTYPEYADGYCATFIEDLDGSRFEVVNIPKS</sequence>
<feature type="domain" description="VOC" evidence="1">
    <location>
        <begin position="3"/>
        <end position="130"/>
    </location>
</feature>
<protein>
    <submittedName>
        <fullName evidence="2">VOC family protein</fullName>
    </submittedName>
</protein>
<reference evidence="3" key="1">
    <citation type="journal article" date="2019" name="Int. J. Syst. Evol. Microbiol.">
        <title>The Global Catalogue of Microorganisms (GCM) 10K type strain sequencing project: providing services to taxonomists for standard genome sequencing and annotation.</title>
        <authorList>
            <consortium name="The Broad Institute Genomics Platform"/>
            <consortium name="The Broad Institute Genome Sequencing Center for Infectious Disease"/>
            <person name="Wu L."/>
            <person name="Ma J."/>
        </authorList>
    </citation>
    <scope>NUCLEOTIDE SEQUENCE [LARGE SCALE GENOMIC DNA]</scope>
    <source>
        <strain evidence="3">CGMCC 4.7152</strain>
    </source>
</reference>
<gene>
    <name evidence="2" type="ORF">ACFPIJ_46995</name>
</gene>
<comment type="caution">
    <text evidence="2">The sequence shown here is derived from an EMBL/GenBank/DDBJ whole genome shotgun (WGS) entry which is preliminary data.</text>
</comment>
<dbReference type="RefSeq" id="WP_380126005.1">
    <property type="nucleotide sequence ID" value="NZ_JBHSIU010000071.1"/>
</dbReference>
<dbReference type="Gene3D" id="3.10.180.10">
    <property type="entry name" value="2,3-Dihydroxybiphenyl 1,2-Dioxygenase, domain 1"/>
    <property type="match status" value="1"/>
</dbReference>
<dbReference type="SUPFAM" id="SSF54593">
    <property type="entry name" value="Glyoxalase/Bleomycin resistance protein/Dihydroxybiphenyl dioxygenase"/>
    <property type="match status" value="1"/>
</dbReference>
<keyword evidence="3" id="KW-1185">Reference proteome</keyword>
<evidence type="ECO:0000259" key="1">
    <source>
        <dbReference type="PROSITE" id="PS51819"/>
    </source>
</evidence>
<dbReference type="Pfam" id="PF00903">
    <property type="entry name" value="Glyoxalase"/>
    <property type="match status" value="1"/>
</dbReference>
<dbReference type="PANTHER" id="PTHR35006">
    <property type="entry name" value="GLYOXALASE FAMILY PROTEIN (AFU_ORTHOLOGUE AFUA_5G14830)"/>
    <property type="match status" value="1"/>
</dbReference>
<dbReference type="InterPro" id="IPR029068">
    <property type="entry name" value="Glyas_Bleomycin-R_OHBP_Dase"/>
</dbReference>
<dbReference type="InterPro" id="IPR004360">
    <property type="entry name" value="Glyas_Fos-R_dOase_dom"/>
</dbReference>
<dbReference type="PROSITE" id="PS51819">
    <property type="entry name" value="VOC"/>
    <property type="match status" value="1"/>
</dbReference>
<evidence type="ECO:0000313" key="3">
    <source>
        <dbReference type="Proteomes" id="UP001595912"/>
    </source>
</evidence>
<organism evidence="2 3">
    <name type="scientific">Dactylosporangium cerinum</name>
    <dbReference type="NCBI Taxonomy" id="1434730"/>
    <lineage>
        <taxon>Bacteria</taxon>
        <taxon>Bacillati</taxon>
        <taxon>Actinomycetota</taxon>
        <taxon>Actinomycetes</taxon>
        <taxon>Micromonosporales</taxon>
        <taxon>Micromonosporaceae</taxon>
        <taxon>Dactylosporangium</taxon>
    </lineage>
</organism>
<name>A0ABV9W9F4_9ACTN</name>
<dbReference type="PANTHER" id="PTHR35006:SF2">
    <property type="entry name" value="GLYOXALASE FAMILY PROTEIN (AFU_ORTHOLOGUE AFUA_5G14830)"/>
    <property type="match status" value="1"/>
</dbReference>
<proteinExistence type="predicted"/>